<dbReference type="AlphaFoldDB" id="A0A5B7CDW0"/>
<feature type="region of interest" description="Disordered" evidence="1">
    <location>
        <begin position="65"/>
        <end position="95"/>
    </location>
</feature>
<feature type="compositionally biased region" description="Gly residues" evidence="1">
    <location>
        <begin position="112"/>
        <end position="121"/>
    </location>
</feature>
<keyword evidence="3" id="KW-1185">Reference proteome</keyword>
<protein>
    <submittedName>
        <fullName evidence="2">Uncharacterized protein</fullName>
    </submittedName>
</protein>
<feature type="compositionally biased region" description="Gly residues" evidence="1">
    <location>
        <begin position="73"/>
        <end position="91"/>
    </location>
</feature>
<organism evidence="2 3">
    <name type="scientific">Portunus trituberculatus</name>
    <name type="common">Swimming crab</name>
    <name type="synonym">Neptunus trituberculatus</name>
    <dbReference type="NCBI Taxonomy" id="210409"/>
    <lineage>
        <taxon>Eukaryota</taxon>
        <taxon>Metazoa</taxon>
        <taxon>Ecdysozoa</taxon>
        <taxon>Arthropoda</taxon>
        <taxon>Crustacea</taxon>
        <taxon>Multicrustacea</taxon>
        <taxon>Malacostraca</taxon>
        <taxon>Eumalacostraca</taxon>
        <taxon>Eucarida</taxon>
        <taxon>Decapoda</taxon>
        <taxon>Pleocyemata</taxon>
        <taxon>Brachyura</taxon>
        <taxon>Eubrachyura</taxon>
        <taxon>Portunoidea</taxon>
        <taxon>Portunidae</taxon>
        <taxon>Portuninae</taxon>
        <taxon>Portunus</taxon>
    </lineage>
</organism>
<sequence length="158" mass="16642">MHARSARGGGMWSCGRGVWGEGRGGGWGRGLHTSWVKVQVGVGVGVSMGMNFVEHLQPMHVVSQGEPLHRGHGQGAVRGRSGPGQAHGGGWQPCTQHIMGQQHLRRDSLCGGNRGTVGGGRDASTGEAVFSGLNNTGTGGEEEDRLQLLLYFLTPQHQ</sequence>
<evidence type="ECO:0000256" key="1">
    <source>
        <dbReference type="SAM" id="MobiDB-lite"/>
    </source>
</evidence>
<proteinExistence type="predicted"/>
<dbReference type="EMBL" id="VSRR010000002">
    <property type="protein sequence ID" value="MPC07495.1"/>
    <property type="molecule type" value="Genomic_DNA"/>
</dbReference>
<name>A0A5B7CDW0_PORTR</name>
<feature type="region of interest" description="Disordered" evidence="1">
    <location>
        <begin position="107"/>
        <end position="140"/>
    </location>
</feature>
<reference evidence="2 3" key="1">
    <citation type="submission" date="2019-05" db="EMBL/GenBank/DDBJ databases">
        <title>Another draft genome of Portunus trituberculatus and its Hox gene families provides insights of decapod evolution.</title>
        <authorList>
            <person name="Jeong J.-H."/>
            <person name="Song I."/>
            <person name="Kim S."/>
            <person name="Choi T."/>
            <person name="Kim D."/>
            <person name="Ryu S."/>
            <person name="Kim W."/>
        </authorList>
    </citation>
    <scope>NUCLEOTIDE SEQUENCE [LARGE SCALE GENOMIC DNA]</scope>
    <source>
        <tissue evidence="2">Muscle</tissue>
    </source>
</reference>
<gene>
    <name evidence="2" type="ORF">E2C01_000056</name>
</gene>
<evidence type="ECO:0000313" key="3">
    <source>
        <dbReference type="Proteomes" id="UP000324222"/>
    </source>
</evidence>
<dbReference type="Proteomes" id="UP000324222">
    <property type="component" value="Unassembled WGS sequence"/>
</dbReference>
<evidence type="ECO:0000313" key="2">
    <source>
        <dbReference type="EMBL" id="MPC07495.1"/>
    </source>
</evidence>
<comment type="caution">
    <text evidence="2">The sequence shown here is derived from an EMBL/GenBank/DDBJ whole genome shotgun (WGS) entry which is preliminary data.</text>
</comment>
<accession>A0A5B7CDW0</accession>